<dbReference type="GO" id="GO:0060628">
    <property type="term" value="P:regulation of ER to Golgi vesicle-mediated transport"/>
    <property type="evidence" value="ECO:0007669"/>
    <property type="project" value="TreeGrafter"/>
</dbReference>
<comment type="caution">
    <text evidence="2">The sequence shown here is derived from an EMBL/GenBank/DDBJ whole genome shotgun (WGS) entry which is preliminary data.</text>
</comment>
<accession>A0AAV8CD05</accession>
<evidence type="ECO:0000256" key="1">
    <source>
        <dbReference type="SAM" id="MobiDB-lite"/>
    </source>
</evidence>
<dbReference type="AlphaFoldDB" id="A0AAV8CD05"/>
<feature type="compositionally biased region" description="Basic and acidic residues" evidence="1">
    <location>
        <begin position="70"/>
        <end position="84"/>
    </location>
</feature>
<feature type="compositionally biased region" description="Pro residues" evidence="1">
    <location>
        <begin position="90"/>
        <end position="100"/>
    </location>
</feature>
<dbReference type="PROSITE" id="PS51386">
    <property type="entry name" value="RINT1_TIP20"/>
    <property type="match status" value="1"/>
</dbReference>
<dbReference type="PANTHER" id="PTHR13520:SF0">
    <property type="entry name" value="RAD50-INTERACTING PROTEIN 1"/>
    <property type="match status" value="1"/>
</dbReference>
<feature type="region of interest" description="Disordered" evidence="1">
    <location>
        <begin position="1"/>
        <end position="107"/>
    </location>
</feature>
<keyword evidence="3" id="KW-1185">Reference proteome</keyword>
<protein>
    <submittedName>
        <fullName evidence="2">RINT1-like protein MAG2L</fullName>
    </submittedName>
</protein>
<evidence type="ECO:0000313" key="2">
    <source>
        <dbReference type="EMBL" id="KAJ4753734.1"/>
    </source>
</evidence>
<dbReference type="GO" id="GO:0070939">
    <property type="term" value="C:Dsl1/NZR complex"/>
    <property type="evidence" value="ECO:0007669"/>
    <property type="project" value="InterPro"/>
</dbReference>
<feature type="compositionally biased region" description="Polar residues" evidence="1">
    <location>
        <begin position="57"/>
        <end position="67"/>
    </location>
</feature>
<reference evidence="2" key="1">
    <citation type="submission" date="2022-08" db="EMBL/GenBank/DDBJ databases">
        <authorList>
            <person name="Marques A."/>
        </authorList>
    </citation>
    <scope>NUCLEOTIDE SEQUENCE</scope>
    <source>
        <strain evidence="2">RhyPub2mFocal</strain>
        <tissue evidence="2">Leaves</tissue>
    </source>
</reference>
<feature type="compositionally biased region" description="Polar residues" evidence="1">
    <location>
        <begin position="31"/>
        <end position="41"/>
    </location>
</feature>
<proteinExistence type="predicted"/>
<dbReference type="Pfam" id="PF04437">
    <property type="entry name" value="RINT1_TIP1"/>
    <property type="match status" value="1"/>
</dbReference>
<dbReference type="GO" id="GO:0006888">
    <property type="term" value="P:endoplasmic reticulum to Golgi vesicle-mediated transport"/>
    <property type="evidence" value="ECO:0007669"/>
    <property type="project" value="InterPro"/>
</dbReference>
<evidence type="ECO:0000313" key="3">
    <source>
        <dbReference type="Proteomes" id="UP001140206"/>
    </source>
</evidence>
<dbReference type="PANTHER" id="PTHR13520">
    <property type="entry name" value="RAD50-INTERACTING PROTEIN 1 RINT-1"/>
    <property type="match status" value="1"/>
</dbReference>
<sequence length="906" mass="104561">MLSPELLDPSLRPSSHSTMDFPRTPRRVATSRDTAQTPRRLNSSHESDFPRTPLRRVSTSALESNFPRTPRSEFIRTPRRRSGEVDFPQTPRPRQNPPRQQPQTKSALPHRLVVLLNDHFKSRDDLWKATFLQSQINGECLALEKAITELKEKVSQGCMQWRSRSEEFGRVADGFGSMLPESQGGNVEKMVRIELPNLAKEVCRIQTIQLYAEKALKLEVMVGNLEDSASTIVRQTSTNKSFLGFQHVPNFNDSRRKQEKLLDAINVMKEIEQELIEMCTTRPEWSNLVKAVDSRVENALSILRPQSLSDYRALLASLGWPPPLVTSQTETINQTQLVPNPLLLMDSTKREIYSQSFLALCALQHVQSQRDVRQSMKEEKLQKSLSFESGLWAIDELVQPIATRMEHHFAKWSSQPEFIFALVFKITKDFMDGVDDVLQPLIDKARLSGLSAKEAWVSSMVKVLLGYLEKEIFPPLANKFHENKDESIEFSSSWLNLIDLIISFDKRMRVLSSSGIQKITSLIDLNETISKSVSVLSVFDEHLDWLQIWAEIEVSVAQEKLKPELENEKCWSYEIKDQAKIEEHHQKFLLSTREEYKAPPIVDAILKNASLMIERGHAVPTKSTKIEFFRKSGVLFLNHFFVLLLQRCRDLELITSVIDEDALVTIAGSINAARYFESVISEWDEDISFMDLNSGDRNKTRSFFSDEVLFLVKLETDCLEEIMSAILLEFEALSYDYIQNIDQWEDEGEPKIDFSEDDLENGTVSLGFMEALEILRDRILKLKDSLNSKDFFDLWRSVAEGLDYFIFSSIPWIDVRFSNSGVYQFRVDMRAVFLVFKPLCARPEAFFPFVSDCLRLLSMNKEDVDWFLRELTKNECRLKEWMHQKNLYHVNGSQAKMILVDRNFEE</sequence>
<dbReference type="EMBL" id="JAMFTS010000005">
    <property type="protein sequence ID" value="KAJ4753734.1"/>
    <property type="molecule type" value="Genomic_DNA"/>
</dbReference>
<name>A0AAV8CD05_9POAL</name>
<gene>
    <name evidence="2" type="ORF">LUZ62_088139</name>
</gene>
<dbReference type="GO" id="GO:0006890">
    <property type="term" value="P:retrograde vesicle-mediated transport, Golgi to endoplasmic reticulum"/>
    <property type="evidence" value="ECO:0007669"/>
    <property type="project" value="InterPro"/>
</dbReference>
<dbReference type="InterPro" id="IPR007528">
    <property type="entry name" value="RINT1_Tip20"/>
</dbReference>
<dbReference type="Proteomes" id="UP001140206">
    <property type="component" value="Chromosome 5"/>
</dbReference>
<organism evidence="2 3">
    <name type="scientific">Rhynchospora pubera</name>
    <dbReference type="NCBI Taxonomy" id="906938"/>
    <lineage>
        <taxon>Eukaryota</taxon>
        <taxon>Viridiplantae</taxon>
        <taxon>Streptophyta</taxon>
        <taxon>Embryophyta</taxon>
        <taxon>Tracheophyta</taxon>
        <taxon>Spermatophyta</taxon>
        <taxon>Magnoliopsida</taxon>
        <taxon>Liliopsida</taxon>
        <taxon>Poales</taxon>
        <taxon>Cyperaceae</taxon>
        <taxon>Cyperoideae</taxon>
        <taxon>Rhynchosporeae</taxon>
        <taxon>Rhynchospora</taxon>
    </lineage>
</organism>